<organism evidence="1 2">
    <name type="scientific">Mangrovactinospora gilvigrisea</name>
    <dbReference type="NCBI Taxonomy" id="1428644"/>
    <lineage>
        <taxon>Bacteria</taxon>
        <taxon>Bacillati</taxon>
        <taxon>Actinomycetota</taxon>
        <taxon>Actinomycetes</taxon>
        <taxon>Kitasatosporales</taxon>
        <taxon>Streptomycetaceae</taxon>
        <taxon>Mangrovactinospora</taxon>
    </lineage>
</organism>
<keyword evidence="2" id="KW-1185">Reference proteome</keyword>
<comment type="caution">
    <text evidence="1">The sequence shown here is derived from an EMBL/GenBank/DDBJ whole genome shotgun (WGS) entry which is preliminary data.</text>
</comment>
<sequence length="217" mass="23518">MAKHWNPVSEFEEQDDDIEVRVAAADAARLRVFARAQNITLKRAIGHLLARNVSDEEYTEHAAAARSLIAETGGYTVTAADEQAAEAFAAPWPRGWFRQVGFALDWTAIAALTEGHPLLGGLMVQAALGKGALLVHDLAIYAAEAHHPGSLRFCTKAGALNRIGTGFEWGSGPDVPHLTDMEIMQPFYLCHANHDLTLLTVRPQIYEGLGITVAAPR</sequence>
<gene>
    <name evidence="1" type="ORF">BIV57_10900</name>
</gene>
<protein>
    <submittedName>
        <fullName evidence="1">Uncharacterized protein</fullName>
    </submittedName>
</protein>
<name>A0A1J7C7F9_9ACTN</name>
<proteinExistence type="predicted"/>
<dbReference type="EMBL" id="MLCF01000052">
    <property type="protein sequence ID" value="OIV37468.1"/>
    <property type="molecule type" value="Genomic_DNA"/>
</dbReference>
<accession>A0A1J7C7F9</accession>
<dbReference type="AlphaFoldDB" id="A0A1J7C7F9"/>
<dbReference type="RefSeq" id="WP_071656577.1">
    <property type="nucleotide sequence ID" value="NZ_MLCF01000052.1"/>
</dbReference>
<dbReference type="Proteomes" id="UP000243342">
    <property type="component" value="Unassembled WGS sequence"/>
</dbReference>
<evidence type="ECO:0000313" key="2">
    <source>
        <dbReference type="Proteomes" id="UP000243342"/>
    </source>
</evidence>
<evidence type="ECO:0000313" key="1">
    <source>
        <dbReference type="EMBL" id="OIV37468.1"/>
    </source>
</evidence>
<reference evidence="1 2" key="1">
    <citation type="submission" date="2016-10" db="EMBL/GenBank/DDBJ databases">
        <title>Genome sequence of Streptomyces gilvigriseus MUSC 26.</title>
        <authorList>
            <person name="Lee L.-H."/>
            <person name="Ser H.-L."/>
        </authorList>
    </citation>
    <scope>NUCLEOTIDE SEQUENCE [LARGE SCALE GENOMIC DNA]</scope>
    <source>
        <strain evidence="1 2">MUSC 26</strain>
    </source>
</reference>